<gene>
    <name evidence="1" type="ORF">DFR37_110145</name>
</gene>
<accession>A0A366H7D2</accession>
<evidence type="ECO:0008006" key="3">
    <source>
        <dbReference type="Google" id="ProtNLM"/>
    </source>
</evidence>
<comment type="caution">
    <text evidence="1">The sequence shown here is derived from an EMBL/GenBank/DDBJ whole genome shotgun (WGS) entry which is preliminary data.</text>
</comment>
<dbReference type="AlphaFoldDB" id="A0A366H7D2"/>
<sequence length="249" mass="28257">MHNEGPPRSKVFYHPLEAAVRWAGLLRYESLIMKSVRSLQCLPRSMDCPRWGECRLYAERIYDGIVNSELPFGKNGITLNDDALLTSPELTIRHINLKRWMRTYYPEHRPGFLFSRGERMTHPFITVDTVQAILTERLALRAALGQNQRDFLELQEKYKSLLEKSAALLSSEQGAISDRAEATYLHIIGSMLALMLGQSPSGMPYSNFKTQEAIVSALVAHHDGVMGITERTLNGKFATARRRLHNVSL</sequence>
<dbReference type="EMBL" id="QNRQ01000010">
    <property type="protein sequence ID" value="RBP37188.1"/>
    <property type="molecule type" value="Genomic_DNA"/>
</dbReference>
<keyword evidence="2" id="KW-1185">Reference proteome</keyword>
<evidence type="ECO:0000313" key="1">
    <source>
        <dbReference type="EMBL" id="RBP37188.1"/>
    </source>
</evidence>
<reference evidence="1 2" key="1">
    <citation type="submission" date="2018-06" db="EMBL/GenBank/DDBJ databases">
        <title>Genomic Encyclopedia of Type Strains, Phase IV (KMG-IV): sequencing the most valuable type-strain genomes for metagenomic binning, comparative biology and taxonomic classification.</title>
        <authorList>
            <person name="Goeker M."/>
        </authorList>
    </citation>
    <scope>NUCLEOTIDE SEQUENCE [LARGE SCALE GENOMIC DNA]</scope>
    <source>
        <strain evidence="1 2">DSM 25520</strain>
    </source>
</reference>
<proteinExistence type="predicted"/>
<name>A0A366H7D2_9BURK</name>
<dbReference type="Proteomes" id="UP000253628">
    <property type="component" value="Unassembled WGS sequence"/>
</dbReference>
<organism evidence="1 2">
    <name type="scientific">Eoetvoesiella caeni</name>
    <dbReference type="NCBI Taxonomy" id="645616"/>
    <lineage>
        <taxon>Bacteria</taxon>
        <taxon>Pseudomonadati</taxon>
        <taxon>Pseudomonadota</taxon>
        <taxon>Betaproteobacteria</taxon>
        <taxon>Burkholderiales</taxon>
        <taxon>Alcaligenaceae</taxon>
        <taxon>Eoetvoesiella</taxon>
    </lineage>
</organism>
<dbReference type="RefSeq" id="WP_113934389.1">
    <property type="nucleotide sequence ID" value="NZ_JACCEU010000003.1"/>
</dbReference>
<protein>
    <recommendedName>
        <fullName evidence="3">Receptor protein-tyrosine kinase</fullName>
    </recommendedName>
</protein>
<dbReference type="OrthoDB" id="5773058at2"/>
<evidence type="ECO:0000313" key="2">
    <source>
        <dbReference type="Proteomes" id="UP000253628"/>
    </source>
</evidence>